<name>A0A0E9PDY5_ANGAN</name>
<organism evidence="1">
    <name type="scientific">Anguilla anguilla</name>
    <name type="common">European freshwater eel</name>
    <name type="synonym">Muraena anguilla</name>
    <dbReference type="NCBI Taxonomy" id="7936"/>
    <lineage>
        <taxon>Eukaryota</taxon>
        <taxon>Metazoa</taxon>
        <taxon>Chordata</taxon>
        <taxon>Craniata</taxon>
        <taxon>Vertebrata</taxon>
        <taxon>Euteleostomi</taxon>
        <taxon>Actinopterygii</taxon>
        <taxon>Neopterygii</taxon>
        <taxon>Teleostei</taxon>
        <taxon>Anguilliformes</taxon>
        <taxon>Anguillidae</taxon>
        <taxon>Anguilla</taxon>
    </lineage>
</organism>
<reference evidence="1" key="2">
    <citation type="journal article" date="2015" name="Fish Shellfish Immunol.">
        <title>Early steps in the European eel (Anguilla anguilla)-Vibrio vulnificus interaction in the gills: Role of the RtxA13 toxin.</title>
        <authorList>
            <person name="Callol A."/>
            <person name="Pajuelo D."/>
            <person name="Ebbesson L."/>
            <person name="Teles M."/>
            <person name="MacKenzie S."/>
            <person name="Amaro C."/>
        </authorList>
    </citation>
    <scope>NUCLEOTIDE SEQUENCE</scope>
</reference>
<evidence type="ECO:0000313" key="1">
    <source>
        <dbReference type="EMBL" id="JAH02073.1"/>
    </source>
</evidence>
<dbReference type="EMBL" id="GBXM01106504">
    <property type="protein sequence ID" value="JAH02073.1"/>
    <property type="molecule type" value="Transcribed_RNA"/>
</dbReference>
<sequence length="12" mass="1245">MALLTLNAGNVK</sequence>
<proteinExistence type="predicted"/>
<protein>
    <submittedName>
        <fullName evidence="1">Uncharacterized protein</fullName>
    </submittedName>
</protein>
<accession>A0A0E9PDY5</accession>
<reference evidence="1" key="1">
    <citation type="submission" date="2014-11" db="EMBL/GenBank/DDBJ databases">
        <authorList>
            <person name="Amaro Gonzalez C."/>
        </authorList>
    </citation>
    <scope>NUCLEOTIDE SEQUENCE</scope>
</reference>